<accession>A0A915KW85</accession>
<evidence type="ECO:0000313" key="2">
    <source>
        <dbReference type="WBParaSite" id="nRc.2.0.1.t43066-RA"/>
    </source>
</evidence>
<sequence length="68" mass="8183">MDKWTLISLKMLYHSEWANVVASAKTWPVKKSTYFSLRRSKNFEFLYLKTENMTWIWNVTSPIVSSEY</sequence>
<proteinExistence type="predicted"/>
<evidence type="ECO:0000313" key="1">
    <source>
        <dbReference type="Proteomes" id="UP000887565"/>
    </source>
</evidence>
<dbReference type="Proteomes" id="UP000887565">
    <property type="component" value="Unplaced"/>
</dbReference>
<dbReference type="WBParaSite" id="nRc.2.0.1.t43066-RA">
    <property type="protein sequence ID" value="nRc.2.0.1.t43066-RA"/>
    <property type="gene ID" value="nRc.2.0.1.g43066"/>
</dbReference>
<name>A0A915KW85_ROMCU</name>
<dbReference type="AlphaFoldDB" id="A0A915KW85"/>
<organism evidence="1 2">
    <name type="scientific">Romanomermis culicivorax</name>
    <name type="common">Nematode worm</name>
    <dbReference type="NCBI Taxonomy" id="13658"/>
    <lineage>
        <taxon>Eukaryota</taxon>
        <taxon>Metazoa</taxon>
        <taxon>Ecdysozoa</taxon>
        <taxon>Nematoda</taxon>
        <taxon>Enoplea</taxon>
        <taxon>Dorylaimia</taxon>
        <taxon>Mermithida</taxon>
        <taxon>Mermithoidea</taxon>
        <taxon>Mermithidae</taxon>
        <taxon>Romanomermis</taxon>
    </lineage>
</organism>
<reference evidence="2" key="1">
    <citation type="submission" date="2022-11" db="UniProtKB">
        <authorList>
            <consortium name="WormBaseParasite"/>
        </authorList>
    </citation>
    <scope>IDENTIFICATION</scope>
</reference>
<keyword evidence="1" id="KW-1185">Reference proteome</keyword>
<protein>
    <submittedName>
        <fullName evidence="2">Uncharacterized protein</fullName>
    </submittedName>
</protein>